<reference evidence="2" key="1">
    <citation type="submission" date="2022-03" db="EMBL/GenBank/DDBJ databases">
        <title>Genomic Encyclopedia of Type Strains, Phase III (KMG-III): the genomes of soil and plant-associated and newly described type strains.</title>
        <authorList>
            <person name="Whitman W."/>
        </authorList>
    </citation>
    <scope>NUCLEOTIDE SEQUENCE</scope>
    <source>
        <strain evidence="2">ANL 6-2</strain>
    </source>
</reference>
<dbReference type="Pfam" id="PF01042">
    <property type="entry name" value="Ribonuc_L-PSP"/>
    <property type="match status" value="1"/>
</dbReference>
<dbReference type="SUPFAM" id="SSF55298">
    <property type="entry name" value="YjgF-like"/>
    <property type="match status" value="1"/>
</dbReference>
<comment type="caution">
    <text evidence="2">The sequence shown here is derived from an EMBL/GenBank/DDBJ whole genome shotgun (WGS) entry which is preliminary data.</text>
</comment>
<dbReference type="InterPro" id="IPR035959">
    <property type="entry name" value="RutC-like_sf"/>
</dbReference>
<accession>A0AAE3G5U4</accession>
<evidence type="ECO:0000256" key="1">
    <source>
        <dbReference type="ARBA" id="ARBA00010552"/>
    </source>
</evidence>
<dbReference type="EC" id="3.5.99.10" evidence="2"/>
<sequence>MPEFRNHASLPKPQFPGSHVVIDDRYVYVSGLEAVDIPGGDALLGDVPAETRLIMDTLSEMLAAVECSLADVVRVDVHLADIADIGAMDAVYAGYFPDGRYPARTCTGASGLFGGCRVEITMMARRP</sequence>
<evidence type="ECO:0000313" key="3">
    <source>
        <dbReference type="Proteomes" id="UP001205843"/>
    </source>
</evidence>
<dbReference type="PANTHER" id="PTHR11803">
    <property type="entry name" value="2-IMINOBUTANOATE/2-IMINOPROPANOATE DEAMINASE RIDA"/>
    <property type="match status" value="1"/>
</dbReference>
<dbReference type="GO" id="GO:0120241">
    <property type="term" value="F:2-iminobutanoate/2-iminopropanoate deaminase"/>
    <property type="evidence" value="ECO:0007669"/>
    <property type="project" value="UniProtKB-EC"/>
</dbReference>
<dbReference type="GO" id="GO:0005829">
    <property type="term" value="C:cytosol"/>
    <property type="evidence" value="ECO:0007669"/>
    <property type="project" value="TreeGrafter"/>
</dbReference>
<name>A0AAE3G5U4_9GAMM</name>
<dbReference type="InterPro" id="IPR006175">
    <property type="entry name" value="YjgF/YER057c/UK114"/>
</dbReference>
<dbReference type="RefSeq" id="WP_253478449.1">
    <property type="nucleotide sequence ID" value="NZ_JALJXV010000005.1"/>
</dbReference>
<keyword evidence="2" id="KW-0378">Hydrolase</keyword>
<dbReference type="CDD" id="cd00448">
    <property type="entry name" value="YjgF_YER057c_UK114_family"/>
    <property type="match status" value="1"/>
</dbReference>
<dbReference type="PANTHER" id="PTHR11803:SF58">
    <property type="entry name" value="PROTEIN HMF1-RELATED"/>
    <property type="match status" value="1"/>
</dbReference>
<dbReference type="AlphaFoldDB" id="A0AAE3G5U4"/>
<keyword evidence="3" id="KW-1185">Reference proteome</keyword>
<comment type="similarity">
    <text evidence="1">Belongs to the RutC family.</text>
</comment>
<evidence type="ECO:0000313" key="2">
    <source>
        <dbReference type="EMBL" id="MCP1675266.1"/>
    </source>
</evidence>
<dbReference type="Proteomes" id="UP001205843">
    <property type="component" value="Unassembled WGS sequence"/>
</dbReference>
<dbReference type="Gene3D" id="3.30.1330.40">
    <property type="entry name" value="RutC-like"/>
    <property type="match status" value="1"/>
</dbReference>
<proteinExistence type="inferred from homology"/>
<organism evidence="2 3">
    <name type="scientific">Natronocella acetinitrilica</name>
    <dbReference type="NCBI Taxonomy" id="414046"/>
    <lineage>
        <taxon>Bacteria</taxon>
        <taxon>Pseudomonadati</taxon>
        <taxon>Pseudomonadota</taxon>
        <taxon>Gammaproteobacteria</taxon>
        <taxon>Chromatiales</taxon>
        <taxon>Ectothiorhodospiraceae</taxon>
        <taxon>Natronocella</taxon>
    </lineage>
</organism>
<gene>
    <name evidence="2" type="ORF">J2T57_002414</name>
</gene>
<dbReference type="EMBL" id="JALJXV010000005">
    <property type="protein sequence ID" value="MCP1675266.1"/>
    <property type="molecule type" value="Genomic_DNA"/>
</dbReference>
<protein>
    <submittedName>
        <fullName evidence="2">2-iminobutanoate/2-iminopropanoate deaminase</fullName>
        <ecNumber evidence="2">3.5.99.10</ecNumber>
    </submittedName>
</protein>